<dbReference type="EMBL" id="JBBBZM010000575">
    <property type="protein sequence ID" value="KAL0630506.1"/>
    <property type="molecule type" value="Genomic_DNA"/>
</dbReference>
<protein>
    <submittedName>
        <fullName evidence="1">Uncharacterized protein</fullName>
    </submittedName>
</protein>
<sequence length="145" mass="16711">MDEWCTPFDIDDLIFPTLMDVTLKGSEFCSDSGLKFDFDTILAAAPEACGQNKLEALEIQLPIHVPDLEKDLKSVRIDQLETKVQYLETRIRTFDNYITQLIPWTVRVAAELERLADCQELVLRGYERGGQGTRRRWGQRDGTWT</sequence>
<accession>A0ABR3G4H8</accession>
<reference evidence="1 2" key="1">
    <citation type="submission" date="2024-02" db="EMBL/GenBank/DDBJ databases">
        <title>Discinaceae phylogenomics.</title>
        <authorList>
            <person name="Dirks A.C."/>
            <person name="James T.Y."/>
        </authorList>
    </citation>
    <scope>NUCLEOTIDE SEQUENCE [LARGE SCALE GENOMIC DNA]</scope>
    <source>
        <strain evidence="1 2">ACD0624</strain>
    </source>
</reference>
<comment type="caution">
    <text evidence="1">The sequence shown here is derived from an EMBL/GenBank/DDBJ whole genome shotgun (WGS) entry which is preliminary data.</text>
</comment>
<proteinExistence type="predicted"/>
<gene>
    <name evidence="1" type="ORF">Q9L58_010646</name>
</gene>
<evidence type="ECO:0000313" key="2">
    <source>
        <dbReference type="Proteomes" id="UP001447188"/>
    </source>
</evidence>
<dbReference type="Proteomes" id="UP001447188">
    <property type="component" value="Unassembled WGS sequence"/>
</dbReference>
<name>A0ABR3G4H8_9PEZI</name>
<organism evidence="1 2">
    <name type="scientific">Discina gigas</name>
    <dbReference type="NCBI Taxonomy" id="1032678"/>
    <lineage>
        <taxon>Eukaryota</taxon>
        <taxon>Fungi</taxon>
        <taxon>Dikarya</taxon>
        <taxon>Ascomycota</taxon>
        <taxon>Pezizomycotina</taxon>
        <taxon>Pezizomycetes</taxon>
        <taxon>Pezizales</taxon>
        <taxon>Discinaceae</taxon>
        <taxon>Discina</taxon>
    </lineage>
</organism>
<evidence type="ECO:0000313" key="1">
    <source>
        <dbReference type="EMBL" id="KAL0630506.1"/>
    </source>
</evidence>
<keyword evidence="2" id="KW-1185">Reference proteome</keyword>